<evidence type="ECO:0008006" key="3">
    <source>
        <dbReference type="Google" id="ProtNLM"/>
    </source>
</evidence>
<reference evidence="1" key="1">
    <citation type="submission" date="2020-07" db="EMBL/GenBank/DDBJ databases">
        <title>Huge and variable diversity of episymbiotic CPR bacteria and DPANN archaea in groundwater ecosystems.</title>
        <authorList>
            <person name="He C.Y."/>
            <person name="Keren R."/>
            <person name="Whittaker M."/>
            <person name="Farag I.F."/>
            <person name="Doudna J."/>
            <person name="Cate J.H.D."/>
            <person name="Banfield J.F."/>
        </authorList>
    </citation>
    <scope>NUCLEOTIDE SEQUENCE</scope>
    <source>
        <strain evidence="1">NC_groundwater_1296_Ag_S-0.2um_52_80</strain>
    </source>
</reference>
<evidence type="ECO:0000313" key="2">
    <source>
        <dbReference type="Proteomes" id="UP000732298"/>
    </source>
</evidence>
<comment type="caution">
    <text evidence="1">The sequence shown here is derived from an EMBL/GenBank/DDBJ whole genome shotgun (WGS) entry which is preliminary data.</text>
</comment>
<accession>A0A8T3YP92</accession>
<protein>
    <recommendedName>
        <fullName evidence="3">HEPN domain-containing protein</fullName>
    </recommendedName>
</protein>
<proteinExistence type="predicted"/>
<dbReference type="Proteomes" id="UP000732298">
    <property type="component" value="Unassembled WGS sequence"/>
</dbReference>
<dbReference type="AlphaFoldDB" id="A0A8T3YP92"/>
<evidence type="ECO:0000313" key="1">
    <source>
        <dbReference type="EMBL" id="MBI4210828.1"/>
    </source>
</evidence>
<name>A0A8T3YP92_9ARCH</name>
<dbReference type="EMBL" id="JACQPB010000043">
    <property type="protein sequence ID" value="MBI4210828.1"/>
    <property type="molecule type" value="Genomic_DNA"/>
</dbReference>
<sequence length="61" mass="7187">KQLVQKGLLDRKYSAIMRNFYTLQKKILYRDVKEITGAQYDALLRDAQDFVSAMEKFIVSK</sequence>
<dbReference type="Gene3D" id="1.20.120.330">
    <property type="entry name" value="Nucleotidyltransferases domain 2"/>
    <property type="match status" value="1"/>
</dbReference>
<feature type="non-terminal residue" evidence="1">
    <location>
        <position position="1"/>
    </location>
</feature>
<organism evidence="1 2">
    <name type="scientific">Candidatus Iainarchaeum sp</name>
    <dbReference type="NCBI Taxonomy" id="3101447"/>
    <lineage>
        <taxon>Archaea</taxon>
        <taxon>Candidatus Iainarchaeota</taxon>
        <taxon>Candidatus Iainarchaeia</taxon>
        <taxon>Candidatus Iainarchaeales</taxon>
        <taxon>Candidatus Iainarchaeaceae</taxon>
        <taxon>Candidatus Iainarchaeum</taxon>
    </lineage>
</organism>
<gene>
    <name evidence="1" type="ORF">HY544_04965</name>
</gene>